<feature type="chain" id="PRO_5040763052" description="Secreted protein" evidence="1">
    <location>
        <begin position="22"/>
        <end position="143"/>
    </location>
</feature>
<comment type="caution">
    <text evidence="2">The sequence shown here is derived from an EMBL/GenBank/DDBJ whole genome shotgun (WGS) entry which is preliminary data.</text>
</comment>
<keyword evidence="1" id="KW-0732">Signal</keyword>
<sequence>MKLHYALALVVAAALPLAATAADKKGPTSKTDRSETVVPAAAAGSTSLACYFQKGSDVTWYWGLTSDSQWYALPGDWQKTPHTKLQKFFTTANQSAVTTACANSSTYYGLVGYTLQSAFAADKGAGYNYPIIFGGNTELWPQY</sequence>
<name>A0A9X3YMB4_9GAMM</name>
<reference evidence="2" key="1">
    <citation type="submission" date="2023-02" db="EMBL/GenBank/DDBJ databases">
        <title>Tahibacter soli sp. nov. isolated from soil.</title>
        <authorList>
            <person name="Baek J.H."/>
            <person name="Lee J.K."/>
            <person name="Choi D.G."/>
            <person name="Jeon C.O."/>
        </authorList>
    </citation>
    <scope>NUCLEOTIDE SEQUENCE</scope>
    <source>
        <strain evidence="2">BL</strain>
    </source>
</reference>
<dbReference type="Proteomes" id="UP001139971">
    <property type="component" value="Unassembled WGS sequence"/>
</dbReference>
<keyword evidence="3" id="KW-1185">Reference proteome</keyword>
<feature type="signal peptide" evidence="1">
    <location>
        <begin position="1"/>
        <end position="21"/>
    </location>
</feature>
<evidence type="ECO:0008006" key="4">
    <source>
        <dbReference type="Google" id="ProtNLM"/>
    </source>
</evidence>
<evidence type="ECO:0000313" key="2">
    <source>
        <dbReference type="EMBL" id="MDC8013880.1"/>
    </source>
</evidence>
<proteinExistence type="predicted"/>
<dbReference type="EMBL" id="JAOVZO020000018">
    <property type="protein sequence ID" value="MDC8013880.1"/>
    <property type="molecule type" value="Genomic_DNA"/>
</dbReference>
<organism evidence="2 3">
    <name type="scientific">Tahibacter soli</name>
    <dbReference type="NCBI Taxonomy" id="2983605"/>
    <lineage>
        <taxon>Bacteria</taxon>
        <taxon>Pseudomonadati</taxon>
        <taxon>Pseudomonadota</taxon>
        <taxon>Gammaproteobacteria</taxon>
        <taxon>Lysobacterales</taxon>
        <taxon>Rhodanobacteraceae</taxon>
        <taxon>Tahibacter</taxon>
    </lineage>
</organism>
<dbReference type="RefSeq" id="WP_263541525.1">
    <property type="nucleotide sequence ID" value="NZ_JAOVZO020000018.1"/>
</dbReference>
<evidence type="ECO:0000313" key="3">
    <source>
        <dbReference type="Proteomes" id="UP001139971"/>
    </source>
</evidence>
<evidence type="ECO:0000256" key="1">
    <source>
        <dbReference type="SAM" id="SignalP"/>
    </source>
</evidence>
<dbReference type="AlphaFoldDB" id="A0A9X3YMB4"/>
<accession>A0A9X3YMB4</accession>
<gene>
    <name evidence="2" type="ORF">OD750_015155</name>
</gene>
<protein>
    <recommendedName>
        <fullName evidence="4">Secreted protein</fullName>
    </recommendedName>
</protein>